<evidence type="ECO:0000256" key="7">
    <source>
        <dbReference type="ARBA" id="ARBA00022801"/>
    </source>
</evidence>
<dbReference type="EMBL" id="JADEWL010000008">
    <property type="protein sequence ID" value="MBE9211908.1"/>
    <property type="molecule type" value="Genomic_DNA"/>
</dbReference>
<evidence type="ECO:0000256" key="6">
    <source>
        <dbReference type="ARBA" id="ARBA00022723"/>
    </source>
</evidence>
<dbReference type="PANTHER" id="PTHR39188">
    <property type="entry name" value="MEMBRANE-ASSOCIATED ZINC METALLOPROTEASE M50B"/>
    <property type="match status" value="1"/>
</dbReference>
<dbReference type="Pfam" id="PF02163">
    <property type="entry name" value="Peptidase_M50"/>
    <property type="match status" value="1"/>
</dbReference>
<organism evidence="14 15">
    <name type="scientific">Plectonema cf. radiosum LEGE 06105</name>
    <dbReference type="NCBI Taxonomy" id="945769"/>
    <lineage>
        <taxon>Bacteria</taxon>
        <taxon>Bacillati</taxon>
        <taxon>Cyanobacteriota</taxon>
        <taxon>Cyanophyceae</taxon>
        <taxon>Oscillatoriophycideae</taxon>
        <taxon>Oscillatoriales</taxon>
        <taxon>Microcoleaceae</taxon>
        <taxon>Plectonema</taxon>
    </lineage>
</organism>
<evidence type="ECO:0000313" key="14">
    <source>
        <dbReference type="EMBL" id="MBE9211908.1"/>
    </source>
</evidence>
<evidence type="ECO:0000256" key="3">
    <source>
        <dbReference type="ARBA" id="ARBA00007931"/>
    </source>
</evidence>
<dbReference type="AlphaFoldDB" id="A0A8J7F1E6"/>
<feature type="domain" description="Peptidase M50" evidence="13">
    <location>
        <begin position="312"/>
        <end position="385"/>
    </location>
</feature>
<keyword evidence="5 12" id="KW-0812">Transmembrane</keyword>
<keyword evidence="6" id="KW-0479">Metal-binding</keyword>
<evidence type="ECO:0000256" key="11">
    <source>
        <dbReference type="ARBA" id="ARBA00023136"/>
    </source>
</evidence>
<keyword evidence="8" id="KW-0862">Zinc</keyword>
<keyword evidence="10" id="KW-0482">Metalloprotease</keyword>
<comment type="caution">
    <text evidence="14">The sequence shown here is derived from an EMBL/GenBank/DDBJ whole genome shotgun (WGS) entry which is preliminary data.</text>
</comment>
<keyword evidence="4 14" id="KW-0645">Protease</keyword>
<comment type="similarity">
    <text evidence="3">Belongs to the peptidase M50B family.</text>
</comment>
<sequence length="590" mass="68205">MHYLLYPILIYGLLVGFSYLITFLQLCKVTLQYPIYEIQTVENIPVYLQKLFLIPIEELRELGFEPCCYLQVKPMLKIYPDIAWEILLYNQAFNSYAKVGIHHRIEPVHLFDIEFYTFFADKIFLVTTNGKGDTVIGKIPYFIVQDYYTAQTSLQWQLHQGRLRQLKTKLNSKSSIKLNINTNHDNLSPSAFIKTLNIYLINYINSLIKLKNILPISNKHLFRLNRKLALKLTYKIIQEKHKNTDIIKQRQEQAENNIKLSAEIPVELEVEGFRRMEQLQRGLIDSKLRPWLILGSFALFVITSTTFFGTQTLIIFISALIFHEGGHLLAMKICGYQNASLIFLPFLGAVATARKDDATITQKFCVSLAGPLPGLILGIGLSIIFQDESYSSWIKQASWILICLNLFNLLPIYPLDGGQIIDVLLSSRFPYSDILFKAFGTMIIGILGIIHPALFILPIPLIFNILHSYRAAKINSQLQIYLKKRLHNNQENILYALFEFLQQFDYQHLPFNSRYTLIKNLMERYNHFDNKRITRIILASVYCGSLFVGICGSFQTIVPNSLNFTSKFANKYSDYVKKETQVIIDNKQEK</sequence>
<dbReference type="GO" id="GO:0016020">
    <property type="term" value="C:membrane"/>
    <property type="evidence" value="ECO:0007669"/>
    <property type="project" value="UniProtKB-SubCell"/>
</dbReference>
<dbReference type="CDD" id="cd06160">
    <property type="entry name" value="S2P-M50_like_2"/>
    <property type="match status" value="1"/>
</dbReference>
<evidence type="ECO:0000256" key="9">
    <source>
        <dbReference type="ARBA" id="ARBA00022989"/>
    </source>
</evidence>
<protein>
    <submittedName>
        <fullName evidence="14">Site-2 protease family protein</fullName>
    </submittedName>
</protein>
<evidence type="ECO:0000256" key="4">
    <source>
        <dbReference type="ARBA" id="ARBA00022670"/>
    </source>
</evidence>
<keyword evidence="9 12" id="KW-1133">Transmembrane helix</keyword>
<reference evidence="14" key="1">
    <citation type="submission" date="2020-10" db="EMBL/GenBank/DDBJ databases">
        <authorList>
            <person name="Castelo-Branco R."/>
            <person name="Eusebio N."/>
            <person name="Adriana R."/>
            <person name="Vieira A."/>
            <person name="Brugerolle De Fraissinette N."/>
            <person name="Rezende De Castro R."/>
            <person name="Schneider M.P."/>
            <person name="Vasconcelos V."/>
            <person name="Leao P.N."/>
        </authorList>
    </citation>
    <scope>NUCLEOTIDE SEQUENCE</scope>
    <source>
        <strain evidence="14">LEGE 06105</strain>
    </source>
</reference>
<feature type="transmembrane region" description="Helical" evidence="12">
    <location>
        <begin position="536"/>
        <end position="558"/>
    </location>
</feature>
<dbReference type="GO" id="GO:0046872">
    <property type="term" value="F:metal ion binding"/>
    <property type="evidence" value="ECO:0007669"/>
    <property type="project" value="UniProtKB-KW"/>
</dbReference>
<evidence type="ECO:0000259" key="13">
    <source>
        <dbReference type="Pfam" id="PF02163"/>
    </source>
</evidence>
<dbReference type="InterPro" id="IPR008915">
    <property type="entry name" value="Peptidase_M50"/>
</dbReference>
<evidence type="ECO:0000256" key="1">
    <source>
        <dbReference type="ARBA" id="ARBA00001947"/>
    </source>
</evidence>
<comment type="subcellular location">
    <subcellularLocation>
        <location evidence="2">Membrane</location>
        <topology evidence="2">Multi-pass membrane protein</topology>
    </subcellularLocation>
</comment>
<feature type="transmembrane region" description="Helical" evidence="12">
    <location>
        <begin position="6"/>
        <end position="27"/>
    </location>
</feature>
<comment type="cofactor">
    <cofactor evidence="1">
        <name>Zn(2+)</name>
        <dbReference type="ChEBI" id="CHEBI:29105"/>
    </cofactor>
</comment>
<keyword evidence="15" id="KW-1185">Reference proteome</keyword>
<evidence type="ECO:0000256" key="5">
    <source>
        <dbReference type="ARBA" id="ARBA00022692"/>
    </source>
</evidence>
<evidence type="ECO:0000256" key="8">
    <source>
        <dbReference type="ARBA" id="ARBA00022833"/>
    </source>
</evidence>
<evidence type="ECO:0000256" key="10">
    <source>
        <dbReference type="ARBA" id="ARBA00023049"/>
    </source>
</evidence>
<accession>A0A8J7F1E6</accession>
<feature type="transmembrane region" description="Helical" evidence="12">
    <location>
        <begin position="366"/>
        <end position="385"/>
    </location>
</feature>
<dbReference type="Proteomes" id="UP000620559">
    <property type="component" value="Unassembled WGS sequence"/>
</dbReference>
<evidence type="ECO:0000313" key="15">
    <source>
        <dbReference type="Proteomes" id="UP000620559"/>
    </source>
</evidence>
<dbReference type="GO" id="GO:0006508">
    <property type="term" value="P:proteolysis"/>
    <property type="evidence" value="ECO:0007669"/>
    <property type="project" value="UniProtKB-KW"/>
</dbReference>
<dbReference type="PANTHER" id="PTHR39188:SF3">
    <property type="entry name" value="STAGE IV SPORULATION PROTEIN FB"/>
    <property type="match status" value="1"/>
</dbReference>
<keyword evidence="11 12" id="KW-0472">Membrane</keyword>
<name>A0A8J7F1E6_9CYAN</name>
<dbReference type="GO" id="GO:0008237">
    <property type="term" value="F:metallopeptidase activity"/>
    <property type="evidence" value="ECO:0007669"/>
    <property type="project" value="UniProtKB-KW"/>
</dbReference>
<gene>
    <name evidence="14" type="ORF">IQ247_04090</name>
</gene>
<keyword evidence="7" id="KW-0378">Hydrolase</keyword>
<feature type="transmembrane region" description="Helical" evidence="12">
    <location>
        <begin position="434"/>
        <end position="463"/>
    </location>
</feature>
<evidence type="ECO:0000256" key="2">
    <source>
        <dbReference type="ARBA" id="ARBA00004141"/>
    </source>
</evidence>
<proteinExistence type="inferred from homology"/>
<evidence type="ECO:0000256" key="12">
    <source>
        <dbReference type="SAM" id="Phobius"/>
    </source>
</evidence>
<feature type="transmembrane region" description="Helical" evidence="12">
    <location>
        <begin position="291"/>
        <end position="322"/>
    </location>
</feature>